<reference evidence="3" key="1">
    <citation type="submission" date="2023-06" db="EMBL/GenBank/DDBJ databases">
        <title>Multi-omics analyses reveal the molecular pathogenesis toolkit of Lasiodiplodia hormozganensis, a cross-kingdom pathogen.</title>
        <authorList>
            <person name="Felix C."/>
            <person name="Meneses R."/>
            <person name="Goncalves M.F.M."/>
            <person name="Tilleman L."/>
            <person name="Duarte A.S."/>
            <person name="Jorrin-Novo J.V."/>
            <person name="Van De Peer Y."/>
            <person name="Deforce D."/>
            <person name="Van Nieuwerburgh F."/>
            <person name="Esteves A.C."/>
            <person name="Alves A."/>
        </authorList>
    </citation>
    <scope>NUCLEOTIDE SEQUENCE</scope>
    <source>
        <strain evidence="3">CBS 339.90</strain>
    </source>
</reference>
<dbReference type="SMART" id="SM00558">
    <property type="entry name" value="JmjC"/>
    <property type="match status" value="1"/>
</dbReference>
<feature type="region of interest" description="Disordered" evidence="1">
    <location>
        <begin position="264"/>
        <end position="303"/>
    </location>
</feature>
<evidence type="ECO:0000313" key="3">
    <source>
        <dbReference type="EMBL" id="KAK0653311.1"/>
    </source>
</evidence>
<accession>A0AA39YIM0</accession>
<keyword evidence="4" id="KW-1185">Reference proteome</keyword>
<dbReference type="PANTHER" id="PTHR12461">
    <property type="entry name" value="HYPOXIA-INDUCIBLE FACTOR 1 ALPHA INHIBITOR-RELATED"/>
    <property type="match status" value="1"/>
</dbReference>
<dbReference type="EMBL" id="JAUJDW010000028">
    <property type="protein sequence ID" value="KAK0653311.1"/>
    <property type="molecule type" value="Genomic_DNA"/>
</dbReference>
<feature type="domain" description="JmjC" evidence="2">
    <location>
        <begin position="305"/>
        <end position="516"/>
    </location>
</feature>
<dbReference type="AlphaFoldDB" id="A0AA39YIM0"/>
<sequence length="516" mass="55483">MAPRRRPLHLPPPTKAAGEEEEEALRNERLNDDDDNEGDPAAANVKAAGAVAAALSAMRDAAAAAAASSSSAGISAAGTRSSAFQAKGPKAVMASAEMLPSSGTGAAAALAPASSLDQRPLPPVNSLPSPPTRSAVATLLRDHLGAPLAASDPIRECDPPVLEELARNPREVMRMAHEKIHVFPFKDVRKCWLRAWVEGSLARATEVLENDGEELGDWVAEVVRLVDMSLILAGGVGRSYTDEGWGQGIITFSEFMRKYMFHEQDDASKPAGSRTDDARGHNDDDDDDAASTTTTTTTADGEQTGYLAQHDLFAQIPSLRADIAVPDYCYSTPVPSPSPATKNATAPLPPGHPSFPLLNAWFGPADTISPLHTDPYHNVLAQVVGRKYVRLYPPGQRQRLYPRGVGPDGVDMGNTSEVDVSEAMAVLEGWHGWSSSSSSDNNDDGAAALSAEEAWAREEDLKMRRFDFEERWPQFAKVEGCCEAVLGPGDALYVPKGWWHYVRSLAPSFSVSFWWD</sequence>
<dbReference type="SUPFAM" id="SSF51197">
    <property type="entry name" value="Clavaminate synthase-like"/>
    <property type="match status" value="1"/>
</dbReference>
<dbReference type="Pfam" id="PF13621">
    <property type="entry name" value="Cupin_8"/>
    <property type="match status" value="1"/>
</dbReference>
<protein>
    <submittedName>
        <fullName evidence="3">Lysine-specific demethylase JMJ30</fullName>
    </submittedName>
</protein>
<organism evidence="3 4">
    <name type="scientific">Lasiodiplodia hormozganensis</name>
    <dbReference type="NCBI Taxonomy" id="869390"/>
    <lineage>
        <taxon>Eukaryota</taxon>
        <taxon>Fungi</taxon>
        <taxon>Dikarya</taxon>
        <taxon>Ascomycota</taxon>
        <taxon>Pezizomycotina</taxon>
        <taxon>Dothideomycetes</taxon>
        <taxon>Dothideomycetes incertae sedis</taxon>
        <taxon>Botryosphaeriales</taxon>
        <taxon>Botryosphaeriaceae</taxon>
        <taxon>Lasiodiplodia</taxon>
    </lineage>
</organism>
<feature type="compositionally biased region" description="Low complexity" evidence="1">
    <location>
        <begin position="290"/>
        <end position="300"/>
    </location>
</feature>
<feature type="region of interest" description="Disordered" evidence="1">
    <location>
        <begin position="1"/>
        <end position="43"/>
    </location>
</feature>
<gene>
    <name evidence="3" type="primary">JMJ30</name>
    <name evidence="3" type="ORF">DIS24_g6105</name>
</gene>
<name>A0AA39YIM0_9PEZI</name>
<comment type="caution">
    <text evidence="3">The sequence shown here is derived from an EMBL/GenBank/DDBJ whole genome shotgun (WGS) entry which is preliminary data.</text>
</comment>
<evidence type="ECO:0000313" key="4">
    <source>
        <dbReference type="Proteomes" id="UP001175001"/>
    </source>
</evidence>
<dbReference type="PROSITE" id="PS51184">
    <property type="entry name" value="JMJC"/>
    <property type="match status" value="1"/>
</dbReference>
<dbReference type="InterPro" id="IPR041667">
    <property type="entry name" value="Cupin_8"/>
</dbReference>
<feature type="region of interest" description="Disordered" evidence="1">
    <location>
        <begin position="110"/>
        <end position="133"/>
    </location>
</feature>
<feature type="compositionally biased region" description="Pro residues" evidence="1">
    <location>
        <begin position="120"/>
        <end position="131"/>
    </location>
</feature>
<proteinExistence type="predicted"/>
<dbReference type="PANTHER" id="PTHR12461:SF101">
    <property type="entry name" value="TRNA WYBUTOSINE-SYNTHESIZING PROTEIN 4"/>
    <property type="match status" value="1"/>
</dbReference>
<evidence type="ECO:0000259" key="2">
    <source>
        <dbReference type="PROSITE" id="PS51184"/>
    </source>
</evidence>
<feature type="compositionally biased region" description="Basic and acidic residues" evidence="1">
    <location>
        <begin position="264"/>
        <end position="282"/>
    </location>
</feature>
<dbReference type="Gene3D" id="2.60.120.650">
    <property type="entry name" value="Cupin"/>
    <property type="match status" value="1"/>
</dbReference>
<evidence type="ECO:0000256" key="1">
    <source>
        <dbReference type="SAM" id="MobiDB-lite"/>
    </source>
</evidence>
<dbReference type="Proteomes" id="UP001175001">
    <property type="component" value="Unassembled WGS sequence"/>
</dbReference>
<dbReference type="InterPro" id="IPR003347">
    <property type="entry name" value="JmjC_dom"/>
</dbReference>